<organism evidence="3 4">
    <name type="scientific">Linum tenue</name>
    <dbReference type="NCBI Taxonomy" id="586396"/>
    <lineage>
        <taxon>Eukaryota</taxon>
        <taxon>Viridiplantae</taxon>
        <taxon>Streptophyta</taxon>
        <taxon>Embryophyta</taxon>
        <taxon>Tracheophyta</taxon>
        <taxon>Spermatophyta</taxon>
        <taxon>Magnoliopsida</taxon>
        <taxon>eudicotyledons</taxon>
        <taxon>Gunneridae</taxon>
        <taxon>Pentapetalae</taxon>
        <taxon>rosids</taxon>
        <taxon>fabids</taxon>
        <taxon>Malpighiales</taxon>
        <taxon>Linaceae</taxon>
        <taxon>Linum</taxon>
    </lineage>
</organism>
<protein>
    <recommendedName>
        <fullName evidence="1">C2H2-type domain-containing protein</fullName>
    </recommendedName>
</protein>
<dbReference type="PANTHER" id="PTHR15921">
    <property type="entry name" value="PRE-MRNA CLEAVAGE COMPLEX II"/>
    <property type="match status" value="1"/>
</dbReference>
<comment type="caution">
    <text evidence="3">The sequence shown here is derived from an EMBL/GenBank/DDBJ whole genome shotgun (WGS) entry which is preliminary data.</text>
</comment>
<evidence type="ECO:0000313" key="2">
    <source>
        <dbReference type="EMBL" id="CAI0465933.1"/>
    </source>
</evidence>
<dbReference type="GO" id="GO:0031124">
    <property type="term" value="P:mRNA 3'-end processing"/>
    <property type="evidence" value="ECO:0007669"/>
    <property type="project" value="InterPro"/>
</dbReference>
<dbReference type="GO" id="GO:0005849">
    <property type="term" value="C:mRNA cleavage factor complex"/>
    <property type="evidence" value="ECO:0007669"/>
    <property type="project" value="TreeGrafter"/>
</dbReference>
<dbReference type="GO" id="GO:0005737">
    <property type="term" value="C:cytoplasm"/>
    <property type="evidence" value="ECO:0007669"/>
    <property type="project" value="TreeGrafter"/>
</dbReference>
<proteinExistence type="predicted"/>
<evidence type="ECO:0000313" key="3">
    <source>
        <dbReference type="EMBL" id="CAI0466184.1"/>
    </source>
</evidence>
<dbReference type="GO" id="GO:0006369">
    <property type="term" value="P:termination of RNA polymerase II transcription"/>
    <property type="evidence" value="ECO:0007669"/>
    <property type="project" value="InterPro"/>
</dbReference>
<dbReference type="GO" id="GO:0000993">
    <property type="term" value="F:RNA polymerase II complex binding"/>
    <property type="evidence" value="ECO:0007669"/>
    <property type="project" value="InterPro"/>
</dbReference>
<dbReference type="PANTHER" id="PTHR15921:SF12">
    <property type="entry name" value="POLYADENYLATION AND CLEAVAGE FACTOR HOMOLOG 4"/>
    <property type="match status" value="1"/>
</dbReference>
<evidence type="ECO:0000259" key="1">
    <source>
        <dbReference type="PROSITE" id="PS00028"/>
    </source>
</evidence>
<dbReference type="InterPro" id="IPR045154">
    <property type="entry name" value="PCF11-like"/>
</dbReference>
<dbReference type="PROSITE" id="PS00028">
    <property type="entry name" value="ZINC_FINGER_C2H2_1"/>
    <property type="match status" value="1"/>
</dbReference>
<evidence type="ECO:0000313" key="4">
    <source>
        <dbReference type="Proteomes" id="UP001154282"/>
    </source>
</evidence>
<name>A0AAV0P568_9ROSI</name>
<dbReference type="AlphaFoldDB" id="A0AAV0P568"/>
<dbReference type="Proteomes" id="UP001154282">
    <property type="component" value="Unassembled WGS sequence"/>
</dbReference>
<reference evidence="3" key="1">
    <citation type="submission" date="2022-08" db="EMBL/GenBank/DDBJ databases">
        <authorList>
            <person name="Gutierrez-Valencia J."/>
        </authorList>
    </citation>
    <scope>NUCLEOTIDE SEQUENCE</scope>
</reference>
<keyword evidence="4" id="KW-1185">Reference proteome</keyword>
<dbReference type="GO" id="GO:0003729">
    <property type="term" value="F:mRNA binding"/>
    <property type="evidence" value="ECO:0007669"/>
    <property type="project" value="InterPro"/>
</dbReference>
<gene>
    <name evidence="2" type="ORF">LITE_LOCUS36815</name>
    <name evidence="3" type="ORF">LITE_LOCUS36934</name>
</gene>
<feature type="non-terminal residue" evidence="3">
    <location>
        <position position="1"/>
    </location>
</feature>
<dbReference type="InterPro" id="IPR013087">
    <property type="entry name" value="Znf_C2H2_type"/>
</dbReference>
<dbReference type="EMBL" id="CAMGYJ010000008">
    <property type="protein sequence ID" value="CAI0465933.1"/>
    <property type="molecule type" value="Genomic_DNA"/>
</dbReference>
<dbReference type="EMBL" id="CAMGYJ010000008">
    <property type="protein sequence ID" value="CAI0466184.1"/>
    <property type="molecule type" value="Genomic_DNA"/>
</dbReference>
<accession>A0AAV0P568</accession>
<feature type="domain" description="C2H2-type" evidence="1">
    <location>
        <begin position="31"/>
        <end position="51"/>
    </location>
</feature>
<sequence>ESLGLEFDADLLKVCHESAICALYADLSRQCMTCGHRFKTQEEHNAHMDWHVSGLAESSGVMPIVDLRQDNEVIVEEGSQRKPELKVVVDQS</sequence>